<evidence type="ECO:0000256" key="3">
    <source>
        <dbReference type="ARBA" id="ARBA00012759"/>
    </source>
</evidence>
<dbReference type="EC" id="3.4.19.12" evidence="3"/>
<dbReference type="CDD" id="cd00158">
    <property type="entry name" value="RHOD"/>
    <property type="match status" value="1"/>
</dbReference>
<evidence type="ECO:0000256" key="8">
    <source>
        <dbReference type="SAM" id="MobiDB-lite"/>
    </source>
</evidence>
<dbReference type="InterPro" id="IPR001763">
    <property type="entry name" value="Rhodanese-like_dom"/>
</dbReference>
<feature type="compositionally biased region" description="Low complexity" evidence="8">
    <location>
        <begin position="383"/>
        <end position="412"/>
    </location>
</feature>
<feature type="region of interest" description="Disordered" evidence="8">
    <location>
        <begin position="1"/>
        <end position="33"/>
    </location>
</feature>
<comment type="catalytic activity">
    <reaction evidence="1">
        <text>Thiol-dependent hydrolysis of ester, thioester, amide, peptide and isopeptide bonds formed by the C-terminal Gly of ubiquitin (a 76-residue protein attached to proteins as an intracellular targeting signal).</text>
        <dbReference type="EC" id="3.4.19.12"/>
    </reaction>
</comment>
<dbReference type="InterPro" id="IPR038765">
    <property type="entry name" value="Papain-like_cys_pep_sf"/>
</dbReference>
<dbReference type="SUPFAM" id="SSF52821">
    <property type="entry name" value="Rhodanese/Cell cycle control phosphatase"/>
    <property type="match status" value="1"/>
</dbReference>
<feature type="compositionally biased region" description="Low complexity" evidence="8">
    <location>
        <begin position="240"/>
        <end position="258"/>
    </location>
</feature>
<dbReference type="GO" id="GO:0004843">
    <property type="term" value="F:cysteine-type deubiquitinase activity"/>
    <property type="evidence" value="ECO:0007669"/>
    <property type="project" value="UniProtKB-EC"/>
</dbReference>
<feature type="region of interest" description="Disordered" evidence="8">
    <location>
        <begin position="594"/>
        <end position="736"/>
    </location>
</feature>
<keyword evidence="12" id="KW-1185">Reference proteome</keyword>
<feature type="compositionally biased region" description="Polar residues" evidence="8">
    <location>
        <begin position="855"/>
        <end position="864"/>
    </location>
</feature>
<dbReference type="Proteomes" id="UP001437256">
    <property type="component" value="Unassembled WGS sequence"/>
</dbReference>
<feature type="compositionally biased region" description="Polar residues" evidence="8">
    <location>
        <begin position="347"/>
        <end position="368"/>
    </location>
</feature>
<dbReference type="SUPFAM" id="SSF54001">
    <property type="entry name" value="Cysteine proteinases"/>
    <property type="match status" value="1"/>
</dbReference>
<evidence type="ECO:0000259" key="9">
    <source>
        <dbReference type="PROSITE" id="PS50206"/>
    </source>
</evidence>
<keyword evidence="5" id="KW-0833">Ubl conjugation pathway</keyword>
<reference evidence="11 12" key="1">
    <citation type="submission" date="2024-05" db="EMBL/GenBank/DDBJ databases">
        <title>A draft genome resource for the thread blight pathogen Marasmius tenuissimus strain MS-2.</title>
        <authorList>
            <person name="Yulfo-Soto G.E."/>
            <person name="Baruah I.K."/>
            <person name="Amoako-Attah I."/>
            <person name="Bukari Y."/>
            <person name="Meinhardt L.W."/>
            <person name="Bailey B.A."/>
            <person name="Cohen S.P."/>
        </authorList>
    </citation>
    <scope>NUCLEOTIDE SEQUENCE [LARGE SCALE GENOMIC DNA]</scope>
    <source>
        <strain evidence="11 12">MS-2</strain>
    </source>
</reference>
<feature type="region of interest" description="Disordered" evidence="8">
    <location>
        <begin position="769"/>
        <end position="804"/>
    </location>
</feature>
<dbReference type="PANTHER" id="PTHR21646:SF95">
    <property type="entry name" value="UBIQUITIN CARBOXYL-TERMINAL HYDROLASE 4-RELATED"/>
    <property type="match status" value="1"/>
</dbReference>
<feature type="compositionally biased region" description="Low complexity" evidence="8">
    <location>
        <begin position="657"/>
        <end position="669"/>
    </location>
</feature>
<dbReference type="PROSITE" id="PS50235">
    <property type="entry name" value="USP_3"/>
    <property type="match status" value="1"/>
</dbReference>
<feature type="compositionally biased region" description="Low complexity" evidence="8">
    <location>
        <begin position="308"/>
        <end position="327"/>
    </location>
</feature>
<comment type="caution">
    <text evidence="11">The sequence shown here is derived from an EMBL/GenBank/DDBJ whole genome shotgun (WGS) entry which is preliminary data.</text>
</comment>
<organism evidence="11 12">
    <name type="scientific">Marasmius tenuissimus</name>
    <dbReference type="NCBI Taxonomy" id="585030"/>
    <lineage>
        <taxon>Eukaryota</taxon>
        <taxon>Fungi</taxon>
        <taxon>Dikarya</taxon>
        <taxon>Basidiomycota</taxon>
        <taxon>Agaricomycotina</taxon>
        <taxon>Agaricomycetes</taxon>
        <taxon>Agaricomycetidae</taxon>
        <taxon>Agaricales</taxon>
        <taxon>Marasmiineae</taxon>
        <taxon>Marasmiaceae</taxon>
        <taxon>Marasmius</taxon>
    </lineage>
</organism>
<dbReference type="Gene3D" id="3.90.70.10">
    <property type="entry name" value="Cysteine proteinases"/>
    <property type="match status" value="1"/>
</dbReference>
<dbReference type="PROSITE" id="PS00972">
    <property type="entry name" value="USP_1"/>
    <property type="match status" value="1"/>
</dbReference>
<evidence type="ECO:0000256" key="4">
    <source>
        <dbReference type="ARBA" id="ARBA00022670"/>
    </source>
</evidence>
<evidence type="ECO:0000256" key="6">
    <source>
        <dbReference type="ARBA" id="ARBA00022801"/>
    </source>
</evidence>
<proteinExistence type="inferred from homology"/>
<evidence type="ECO:0000256" key="5">
    <source>
        <dbReference type="ARBA" id="ARBA00022786"/>
    </source>
</evidence>
<dbReference type="Pfam" id="PF00581">
    <property type="entry name" value="Rhodanese"/>
    <property type="match status" value="1"/>
</dbReference>
<feature type="region of interest" description="Disordered" evidence="8">
    <location>
        <begin position="829"/>
        <end position="877"/>
    </location>
</feature>
<dbReference type="Pfam" id="PF00443">
    <property type="entry name" value="UCH"/>
    <property type="match status" value="1"/>
</dbReference>
<sequence length="1255" mass="135426">MPGILPASPNGPNFSLPSLPNGGPSKHREDRDTVREIKENAKELVRTSSKGASAVALLNQVKTQFQLGRDCDRSGDLKDALSAYTKAASLVNHILEQSDSRKQKDVQKIIVEFMAGYGDELKKRTSAVEEKLRAIEKEERENKPVNGVEQNNGSDGSSGGGGLPSIAERMESLRISGLSISTNKRLSTQGHHNPPSPQTSSVPIPPSPVISSKPSQSSVPLTPTPLMSAPSISSLTSALHGPSASTSSGSPHSFVPPSTFGPPSPTSSPSSSPKLSNTLSEFNTQFPSIDEIEENATFTLPSVPTGRSTGSNHSASSKSSKLGGESSPISPTPHAALRNFIVPMERPSSTPITPTANNFTSRPASPSAAQPKPTIPIKPSNLSTSTSASTAATIGNGHHHPISSSPSYSNGILSAKSDIPKKNTATSKELKEYMKDHKVLLLDVRERAEFDKGHIRASGAAAVVCVEPSLLKEGVTGDTLEYAMSSSEAATFKNREMWDLVVVYDQDSTDVGDHQALLNVLVSAIYTNAFKKFLKRPPMVLEGGLEAWKADMGEHEVEGSSELGISFMSSGSASASASASASTSSGVNVGAAAQQIPIPPSSPSIISPSISRSPSKNPFANGGPLASSRSRNMSVSNGHSSGSPSGQPFEFWQPSVASSSGTATSGSGRSRAESSPHGPGSGRVDHRSNYSLDQRPMHSRTPADSGIPGVPGRFSPSDSSLTRRPALSRAPMSSTMAFSQQTINENVTSQPSSPLMNGASITYPSFAHRSTAGHSASSSVSSFTPTQYDITSPPQASVNPPLSRRRSDYIDQSQEAVSGLHRAPIEYPELPSQHTIRPPPAVASPVLDRQENRSRISQGYSSPRPSSPGKKLVAPTPPRIDSDWPVRYWPDVPIGMSGLKNMGNTCYMNAPIQCLSASPPFARFFTEGRWKTAVNHVNPLGSKGRLTSSFAQLVHAMWGNELPYLTPTDFRKTICTLNSQYIGSDQHDSQEFLSFLLDGIHEDLNRIIHRPQWNRTPEQEEELERLPPQIASEQEWRAWKERNDSIIVDYFQGQFRNQMKCLTCLKTSTTYNTFSILSVPIPHGRSGKVPLQRCLDAFFNTELMEKGDAWDCPRCKTKQSASKQLSLARLPPILVIHIKRFEANGRFSDKIDTFVDFPVKSLDLTTYMPPPLPVGVDRGQMQYSPDDPRTQLPPYKYDLYGVTNHVGNLSSGHYTAFVGSRGGWMYCDDSVIKPVDTKQVVSQKAYVLFYKRTKA</sequence>
<feature type="compositionally biased region" description="Polar residues" evidence="8">
    <location>
        <begin position="783"/>
        <end position="800"/>
    </location>
</feature>
<name>A0ABR2ZH09_9AGAR</name>
<keyword evidence="7" id="KW-0788">Thiol protease</keyword>
<feature type="region of interest" description="Disordered" evidence="8">
    <location>
        <begin position="135"/>
        <end position="420"/>
    </location>
</feature>
<evidence type="ECO:0000256" key="7">
    <source>
        <dbReference type="ARBA" id="ARBA00022807"/>
    </source>
</evidence>
<evidence type="ECO:0000313" key="11">
    <source>
        <dbReference type="EMBL" id="KAL0060484.1"/>
    </source>
</evidence>
<feature type="compositionally biased region" description="Polar residues" evidence="8">
    <location>
        <begin position="178"/>
        <end position="191"/>
    </location>
</feature>
<gene>
    <name evidence="11" type="primary">DOA4</name>
    <name evidence="11" type="ORF">AAF712_012717</name>
</gene>
<dbReference type="InterPro" id="IPR050185">
    <property type="entry name" value="Ub_carboxyl-term_hydrolase"/>
</dbReference>
<dbReference type="PROSITE" id="PS00973">
    <property type="entry name" value="USP_2"/>
    <property type="match status" value="1"/>
</dbReference>
<dbReference type="EMBL" id="JBBXMP010000174">
    <property type="protein sequence ID" value="KAL0060484.1"/>
    <property type="molecule type" value="Genomic_DNA"/>
</dbReference>
<dbReference type="CDD" id="cd02674">
    <property type="entry name" value="Peptidase_C19R"/>
    <property type="match status" value="1"/>
</dbReference>
<feature type="domain" description="Rhodanese" evidence="9">
    <location>
        <begin position="435"/>
        <end position="557"/>
    </location>
</feature>
<comment type="similarity">
    <text evidence="2">Belongs to the peptidase C19 family.</text>
</comment>
<evidence type="ECO:0000256" key="1">
    <source>
        <dbReference type="ARBA" id="ARBA00000707"/>
    </source>
</evidence>
<dbReference type="InterPro" id="IPR018200">
    <property type="entry name" value="USP_CS"/>
</dbReference>
<evidence type="ECO:0000313" key="12">
    <source>
        <dbReference type="Proteomes" id="UP001437256"/>
    </source>
</evidence>
<feature type="compositionally biased region" description="Low complexity" evidence="8">
    <location>
        <begin position="209"/>
        <end position="220"/>
    </location>
</feature>
<dbReference type="InterPro" id="IPR001394">
    <property type="entry name" value="Peptidase_C19_UCH"/>
</dbReference>
<dbReference type="PANTHER" id="PTHR21646">
    <property type="entry name" value="UBIQUITIN CARBOXYL-TERMINAL HYDROLASE"/>
    <property type="match status" value="1"/>
</dbReference>
<dbReference type="InterPro" id="IPR028889">
    <property type="entry name" value="USP"/>
</dbReference>
<feature type="compositionally biased region" description="Polar residues" evidence="8">
    <location>
        <begin position="296"/>
        <end position="307"/>
    </location>
</feature>
<dbReference type="GO" id="GO:0006508">
    <property type="term" value="P:proteolysis"/>
    <property type="evidence" value="ECO:0007669"/>
    <property type="project" value="UniProtKB-KW"/>
</dbReference>
<dbReference type="Gene3D" id="3.40.250.10">
    <property type="entry name" value="Rhodanese-like domain"/>
    <property type="match status" value="1"/>
</dbReference>
<dbReference type="PROSITE" id="PS50206">
    <property type="entry name" value="RHODANESE_3"/>
    <property type="match status" value="1"/>
</dbReference>
<feature type="compositionally biased region" description="Polar residues" evidence="8">
    <location>
        <begin position="274"/>
        <end position="287"/>
    </location>
</feature>
<keyword evidence="6 11" id="KW-0378">Hydrolase</keyword>
<feature type="compositionally biased region" description="Low complexity" evidence="8">
    <location>
        <begin position="603"/>
        <end position="615"/>
    </location>
</feature>
<feature type="domain" description="USP" evidence="10">
    <location>
        <begin position="897"/>
        <end position="1253"/>
    </location>
</feature>
<evidence type="ECO:0000259" key="10">
    <source>
        <dbReference type="PROSITE" id="PS50235"/>
    </source>
</evidence>
<accession>A0ABR2ZH09</accession>
<evidence type="ECO:0000256" key="2">
    <source>
        <dbReference type="ARBA" id="ARBA00009085"/>
    </source>
</evidence>
<dbReference type="SMART" id="SM00450">
    <property type="entry name" value="RHOD"/>
    <property type="match status" value="1"/>
</dbReference>
<keyword evidence="4 11" id="KW-0645">Protease</keyword>
<dbReference type="InterPro" id="IPR036873">
    <property type="entry name" value="Rhodanese-like_dom_sf"/>
</dbReference>
<protein>
    <recommendedName>
        <fullName evidence="3">ubiquitinyl hydrolase 1</fullName>
        <ecNumber evidence="3">3.4.19.12</ecNumber>
    </recommendedName>
</protein>
<feature type="compositionally biased region" description="Low complexity" evidence="8">
    <location>
        <begin position="634"/>
        <end position="646"/>
    </location>
</feature>